<proteinExistence type="predicted"/>
<organism evidence="5 6">
    <name type="scientific">Colletotrichum kahawae</name>
    <name type="common">Coffee berry disease fungus</name>
    <dbReference type="NCBI Taxonomy" id="34407"/>
    <lineage>
        <taxon>Eukaryota</taxon>
        <taxon>Fungi</taxon>
        <taxon>Dikarya</taxon>
        <taxon>Ascomycota</taxon>
        <taxon>Pezizomycotina</taxon>
        <taxon>Sordariomycetes</taxon>
        <taxon>Hypocreomycetidae</taxon>
        <taxon>Glomerellales</taxon>
        <taxon>Glomerellaceae</taxon>
        <taxon>Colletotrichum</taxon>
        <taxon>Colletotrichum gloeosporioides species complex</taxon>
    </lineage>
</organism>
<feature type="signal peptide" evidence="3">
    <location>
        <begin position="1"/>
        <end position="19"/>
    </location>
</feature>
<dbReference type="Gene3D" id="2.10.70.110">
    <property type="match status" value="1"/>
</dbReference>
<keyword evidence="2" id="KW-1133">Transmembrane helix</keyword>
<feature type="domain" description="ToxB-like N-terminal ascomycota" evidence="4">
    <location>
        <begin position="24"/>
        <end position="87"/>
    </location>
</feature>
<keyword evidence="3" id="KW-0732">Signal</keyword>
<dbReference type="AlphaFoldDB" id="A0AAD9YIV5"/>
<keyword evidence="2" id="KW-0472">Membrane</keyword>
<evidence type="ECO:0000256" key="1">
    <source>
        <dbReference type="SAM" id="Coils"/>
    </source>
</evidence>
<dbReference type="PANTHER" id="PTHR37048:SF2">
    <property type="entry name" value="QUESTIONABLE PROTEIN"/>
    <property type="match status" value="1"/>
</dbReference>
<dbReference type="Proteomes" id="UP001281614">
    <property type="component" value="Unassembled WGS sequence"/>
</dbReference>
<dbReference type="InterPro" id="IPR041450">
    <property type="entry name" value="ToxB-like_N_ascomy"/>
</dbReference>
<accession>A0AAD9YIV5</accession>
<keyword evidence="2" id="KW-0812">Transmembrane</keyword>
<feature type="coiled-coil region" evidence="1">
    <location>
        <begin position="293"/>
        <end position="326"/>
    </location>
</feature>
<keyword evidence="6" id="KW-1185">Reference proteome</keyword>
<name>A0AAD9YIV5_COLKA</name>
<reference evidence="5" key="1">
    <citation type="submission" date="2023-02" db="EMBL/GenBank/DDBJ databases">
        <title>Colletotrichum kahawae CIFC_Que2 genome sequencing and assembly.</title>
        <authorList>
            <person name="Baroncelli R."/>
        </authorList>
    </citation>
    <scope>NUCLEOTIDE SEQUENCE</scope>
    <source>
        <strain evidence="5">CIFC_Que2</strain>
    </source>
</reference>
<feature type="chain" id="PRO_5041920703" description="ToxB-like N-terminal ascomycota domain-containing protein" evidence="3">
    <location>
        <begin position="20"/>
        <end position="371"/>
    </location>
</feature>
<evidence type="ECO:0000313" key="6">
    <source>
        <dbReference type="Proteomes" id="UP001281614"/>
    </source>
</evidence>
<comment type="caution">
    <text evidence="5">The sequence shown here is derived from an EMBL/GenBank/DDBJ whole genome shotgun (WGS) entry which is preliminary data.</text>
</comment>
<keyword evidence="1" id="KW-0175">Coiled coil</keyword>
<evidence type="ECO:0000313" key="5">
    <source>
        <dbReference type="EMBL" id="KAK2766560.1"/>
    </source>
</evidence>
<evidence type="ECO:0000256" key="2">
    <source>
        <dbReference type="SAM" id="Phobius"/>
    </source>
</evidence>
<evidence type="ECO:0000259" key="4">
    <source>
        <dbReference type="Pfam" id="PF18224"/>
    </source>
</evidence>
<feature type="transmembrane region" description="Helical" evidence="2">
    <location>
        <begin position="344"/>
        <end position="365"/>
    </location>
</feature>
<gene>
    <name evidence="5" type="ORF">CKAH01_15438</name>
</gene>
<evidence type="ECO:0000256" key="3">
    <source>
        <dbReference type="SAM" id="SignalP"/>
    </source>
</evidence>
<dbReference type="Pfam" id="PF18224">
    <property type="entry name" value="ToxB_N"/>
    <property type="match status" value="1"/>
</dbReference>
<dbReference type="PANTHER" id="PTHR37048">
    <property type="entry name" value="QUESTIONABLE PROTEIN"/>
    <property type="match status" value="1"/>
</dbReference>
<sequence>MRFTQFAASATVFAGLVFARQDACQIELLNVNQAVVDTACIPFDTTTPMKDPTGPVGGQLYQVHVNNICGVGLDNGQELSNGASLRKVGLCFPYSACSNQRAVSTSPERCHSFEIWYSKLEVNLEDTMSVVTATDYPARLASQRRPGRAAPVYGKTLAGKILWLPRKDELSPAADTDLKPGVYNHPVLILSHEPREDGTVRALTMTSVGGRNITESMAFHWTRRHLYLPIAPTPPHPGSDLQLHLSGDSPKPSVGRPSYVNIRQGPYTIHLGALRSRPGTSLSAKSFSIVTTAMGYTEESDEAKEKIRKERKRKREERRVEKVNTRVTTGKPEVVEAKGHRGHVWTWARVLLALFFLALLTQYLYSRFIRG</sequence>
<dbReference type="EMBL" id="VYYT01000122">
    <property type="protein sequence ID" value="KAK2766560.1"/>
    <property type="molecule type" value="Genomic_DNA"/>
</dbReference>
<protein>
    <recommendedName>
        <fullName evidence="4">ToxB-like N-terminal ascomycota domain-containing protein</fullName>
    </recommendedName>
</protein>